<organism evidence="1">
    <name type="scientific">uncultured crenarchaeote</name>
    <dbReference type="NCBI Taxonomy" id="29281"/>
    <lineage>
        <taxon>Archaea</taxon>
        <taxon>Thermoproteota</taxon>
        <taxon>environmental samples</taxon>
    </lineage>
</organism>
<proteinExistence type="predicted"/>
<dbReference type="AlphaFoldDB" id="Q2V9D0"/>
<sequence>MGNATKPPSSIMRAAISILNGSGLLGFTLETRVSTIVPKNIVNFRFAFCRTKTS</sequence>
<protein>
    <submittedName>
        <fullName evidence="1">Putative translation factor</fullName>
    </submittedName>
</protein>
<dbReference type="EMBL" id="DQ284449">
    <property type="protein sequence ID" value="ABB88999.1"/>
    <property type="molecule type" value="Genomic_DNA"/>
</dbReference>
<accession>Q2V9D0</accession>
<evidence type="ECO:0000313" key="1">
    <source>
        <dbReference type="EMBL" id="ABB88999.1"/>
    </source>
</evidence>
<reference evidence="1" key="1">
    <citation type="submission" date="2005-11" db="EMBL/GenBank/DDBJ databases">
        <title>Single cell genomics - a new approach in prokaryotic microbiology.</title>
        <authorList>
            <person name="Kvist T."/>
            <person name="Ahring B."/>
            <person name="Lasken R."/>
            <person name="Westermann P."/>
        </authorList>
    </citation>
    <scope>NUCLEOTIDE SEQUENCE</scope>
</reference>
<name>Q2V9D0_9CREN</name>